<dbReference type="SUPFAM" id="SSF51045">
    <property type="entry name" value="WW domain"/>
    <property type="match status" value="1"/>
</dbReference>
<feature type="coiled-coil region" evidence="1">
    <location>
        <begin position="377"/>
        <end position="404"/>
    </location>
</feature>
<organism evidence="4 5">
    <name type="scientific">Venturia inaequalis</name>
    <name type="common">Apple scab fungus</name>
    <dbReference type="NCBI Taxonomy" id="5025"/>
    <lineage>
        <taxon>Eukaryota</taxon>
        <taxon>Fungi</taxon>
        <taxon>Dikarya</taxon>
        <taxon>Ascomycota</taxon>
        <taxon>Pezizomycotina</taxon>
        <taxon>Dothideomycetes</taxon>
        <taxon>Pleosporomycetidae</taxon>
        <taxon>Venturiales</taxon>
        <taxon>Venturiaceae</taxon>
        <taxon>Venturia</taxon>
    </lineage>
</organism>
<evidence type="ECO:0000313" key="4">
    <source>
        <dbReference type="EMBL" id="KAE9978965.1"/>
    </source>
</evidence>
<gene>
    <name evidence="4" type="ORF">EG328_001173</name>
</gene>
<dbReference type="EMBL" id="WNWS01000126">
    <property type="protein sequence ID" value="KAE9978965.1"/>
    <property type="molecule type" value="Genomic_DNA"/>
</dbReference>
<feature type="compositionally biased region" description="Polar residues" evidence="2">
    <location>
        <begin position="831"/>
        <end position="840"/>
    </location>
</feature>
<proteinExistence type="predicted"/>
<feature type="compositionally biased region" description="Polar residues" evidence="2">
    <location>
        <begin position="784"/>
        <end position="805"/>
    </location>
</feature>
<sequence>MFPATEATATGTEELPAGWELRHTPEGRAYFVDHNTRMTTWVDPRRQSRKDASTETGLELNGKELNVLKGFRYNPLIKPAVAVPVQSEQGPTESESELWKAFEAGTMEPLVTEDPVYNDFKLSKRQSELLRSFGSGLSMARKRTQGVFKGDLEAGRQTSKSSLESFGFDRMSSPTLLGDPSPASEEGKYFNTPQIPHNATGRRTSSVRRLVPGLFGSGPVIATPLSEYSTTSSLYTPSSSSESENGGIDLRDFQTNRRPITRLTSNSETASFRGIRPPHNSAAKLTNQATTSPCILFPDSFDDPATPTSCFDFSRPVKPLPLRRNKPAIFPSCGPFISVLSSSDRTPSPISLSEALHTSSGMPVDPTDMLLKNLARINSLEIEVESLHEAFDELEDAFTDMKRNFTAVMEAREYQIGGGGITHDQPFSIFSAPPGRNDCPDPAQISSARLNPSRFGHFTQQTGQAASDIQQNKRTSGVNGAKDKFWKLPRNAPQQATTTTKHNQNMRFATSQKENGVLTPDLTALLADLVKRNEAPTPAPVKAPRMTDGFLTPSETLQRRKTKEANSRNYNIERETKLRGRIFSPGNEQSLRREIINWRAEGERLALSVIPESEPEPSWSDVDDNHVAPFARQLEYMYAVRAALKGNMDQLNAIETSQRHYAQPTTQPIVPAPSQSSKAPDYTADELEYLRNWFRNRKSNRENTSSTPTQATDAIPSSTRREQTQQAHERTEMPKLTTTTTEKRNQRPSLASSESLPDLLYDDDEENNNTNPTDATKAVETQRYIPTTTTTEKRNQSPSIASSESLPDLLYDDEDNNNANPTDAAKAVETQRYTPTGTSQSGALKYATSFSFLTPADPWGNRRLGMQSGDFEIFVPDVNASTAALRRRQNYWGN</sequence>
<evidence type="ECO:0000259" key="3">
    <source>
        <dbReference type="PROSITE" id="PS50020"/>
    </source>
</evidence>
<feature type="region of interest" description="Disordered" evidence="2">
    <location>
        <begin position="696"/>
        <end position="840"/>
    </location>
</feature>
<dbReference type="Proteomes" id="UP000447873">
    <property type="component" value="Unassembled WGS sequence"/>
</dbReference>
<evidence type="ECO:0000256" key="1">
    <source>
        <dbReference type="SAM" id="Coils"/>
    </source>
</evidence>
<feature type="compositionally biased region" description="Polar residues" evidence="2">
    <location>
        <begin position="191"/>
        <end position="204"/>
    </location>
</feature>
<dbReference type="AlphaFoldDB" id="A0A8H3UZ09"/>
<dbReference type="Pfam" id="PF00397">
    <property type="entry name" value="WW"/>
    <property type="match status" value="1"/>
</dbReference>
<dbReference type="InterPro" id="IPR001202">
    <property type="entry name" value="WW_dom"/>
</dbReference>
<protein>
    <recommendedName>
        <fullName evidence="3">WW domain-containing protein</fullName>
    </recommendedName>
</protein>
<feature type="region of interest" description="Disordered" evidence="2">
    <location>
        <begin position="179"/>
        <end position="205"/>
    </location>
</feature>
<feature type="region of interest" description="Disordered" evidence="2">
    <location>
        <begin position="660"/>
        <end position="681"/>
    </location>
</feature>
<name>A0A8H3UZ09_VENIN</name>
<dbReference type="InterPro" id="IPR036020">
    <property type="entry name" value="WW_dom_sf"/>
</dbReference>
<keyword evidence="1" id="KW-0175">Coiled coil</keyword>
<accession>A0A8H3UZ09</accession>
<reference evidence="4 5" key="1">
    <citation type="submission" date="2018-12" db="EMBL/GenBank/DDBJ databases">
        <title>Venturia inaequalis Genome Resource.</title>
        <authorList>
            <person name="Lichtner F.J."/>
        </authorList>
    </citation>
    <scope>NUCLEOTIDE SEQUENCE [LARGE SCALE GENOMIC DNA]</scope>
    <source>
        <strain evidence="4 5">120213</strain>
    </source>
</reference>
<evidence type="ECO:0000313" key="5">
    <source>
        <dbReference type="Proteomes" id="UP000447873"/>
    </source>
</evidence>
<dbReference type="PROSITE" id="PS01159">
    <property type="entry name" value="WW_DOMAIN_1"/>
    <property type="match status" value="1"/>
</dbReference>
<evidence type="ECO:0000256" key="2">
    <source>
        <dbReference type="SAM" id="MobiDB-lite"/>
    </source>
</evidence>
<feature type="compositionally biased region" description="Basic and acidic residues" evidence="2">
    <location>
        <begin position="719"/>
        <end position="733"/>
    </location>
</feature>
<dbReference type="CDD" id="cd00201">
    <property type="entry name" value="WW"/>
    <property type="match status" value="1"/>
</dbReference>
<dbReference type="SMART" id="SM00456">
    <property type="entry name" value="WW"/>
    <property type="match status" value="1"/>
</dbReference>
<dbReference type="PROSITE" id="PS50020">
    <property type="entry name" value="WW_DOMAIN_2"/>
    <property type="match status" value="1"/>
</dbReference>
<dbReference type="Gene3D" id="2.20.70.10">
    <property type="match status" value="1"/>
</dbReference>
<feature type="domain" description="WW" evidence="3">
    <location>
        <begin position="13"/>
        <end position="46"/>
    </location>
</feature>
<feature type="compositionally biased region" description="Polar residues" evidence="2">
    <location>
        <begin position="660"/>
        <end position="678"/>
    </location>
</feature>
<feature type="compositionally biased region" description="Polar residues" evidence="2">
    <location>
        <begin position="702"/>
        <end position="718"/>
    </location>
</feature>
<comment type="caution">
    <text evidence="4">The sequence shown here is derived from an EMBL/GenBank/DDBJ whole genome shotgun (WGS) entry which is preliminary data.</text>
</comment>